<dbReference type="Proteomes" id="UP000030746">
    <property type="component" value="Unassembled WGS sequence"/>
</dbReference>
<dbReference type="RefSeq" id="XP_009060829.1">
    <property type="nucleotide sequence ID" value="XM_009062581.1"/>
</dbReference>
<keyword evidence="2" id="KW-0732">Signal</keyword>
<proteinExistence type="predicted"/>
<feature type="compositionally biased region" description="Polar residues" evidence="1">
    <location>
        <begin position="114"/>
        <end position="124"/>
    </location>
</feature>
<sequence>MRIAVYSLLAFWLAASLVTGRSTRKQRSTFQQDPLWLLTSQSPQRLDTYQFTTSPFANWFTSDTFGQNNNYGSRNANQWRTSGSNTRATGGSKPTAITRRRSNTKSDPWPDNNGRANTQWAQTQGRKKKPERNTKYASNTRVTPANRVNSGRANTDPWPNNNNGRVNNDPWPNNNNERTNNDPWPNNNNGRTNNDPWPNNNNGRANNDKQKELVAEDFSFYSTHYSLDDAKEPTRSVDEYLLSVDCEDVTNDGQNINLQDTPSNIYCWHTDSFLNGGLARHTNCIQLDAYLIGRFIVELNPRKKKRGIVSTSSVRK</sequence>
<feature type="signal peptide" evidence="2">
    <location>
        <begin position="1"/>
        <end position="20"/>
    </location>
</feature>
<feature type="compositionally biased region" description="Low complexity" evidence="1">
    <location>
        <begin position="156"/>
        <end position="205"/>
    </location>
</feature>
<dbReference type="HOGENOM" id="CLU_880790_0_0_1"/>
<gene>
    <name evidence="3" type="ORF">LOTGIDRAFT_165543</name>
</gene>
<organism evidence="3 4">
    <name type="scientific">Lottia gigantea</name>
    <name type="common">Giant owl limpet</name>
    <dbReference type="NCBI Taxonomy" id="225164"/>
    <lineage>
        <taxon>Eukaryota</taxon>
        <taxon>Metazoa</taxon>
        <taxon>Spiralia</taxon>
        <taxon>Lophotrochozoa</taxon>
        <taxon>Mollusca</taxon>
        <taxon>Gastropoda</taxon>
        <taxon>Patellogastropoda</taxon>
        <taxon>Lottioidea</taxon>
        <taxon>Lottiidae</taxon>
        <taxon>Lottia</taxon>
    </lineage>
</organism>
<dbReference type="EMBL" id="KB202685">
    <property type="protein sequence ID" value="ESO88419.1"/>
    <property type="molecule type" value="Genomic_DNA"/>
</dbReference>
<dbReference type="KEGG" id="lgi:LOTGIDRAFT_165543"/>
<feature type="chain" id="PRO_5004719584" evidence="2">
    <location>
        <begin position="21"/>
        <end position="316"/>
    </location>
</feature>
<evidence type="ECO:0000256" key="2">
    <source>
        <dbReference type="SAM" id="SignalP"/>
    </source>
</evidence>
<name>V4BII1_LOTGI</name>
<keyword evidence="4" id="KW-1185">Reference proteome</keyword>
<dbReference type="CTD" id="20240117"/>
<feature type="compositionally biased region" description="Polar residues" evidence="1">
    <location>
        <begin position="69"/>
        <end position="89"/>
    </location>
</feature>
<dbReference type="AlphaFoldDB" id="V4BII1"/>
<evidence type="ECO:0000256" key="1">
    <source>
        <dbReference type="SAM" id="MobiDB-lite"/>
    </source>
</evidence>
<evidence type="ECO:0000313" key="3">
    <source>
        <dbReference type="EMBL" id="ESO88419.1"/>
    </source>
</evidence>
<feature type="region of interest" description="Disordered" evidence="1">
    <location>
        <begin position="69"/>
        <end position="207"/>
    </location>
</feature>
<dbReference type="GeneID" id="20240117"/>
<accession>V4BII1</accession>
<feature type="compositionally biased region" description="Polar residues" evidence="1">
    <location>
        <begin position="135"/>
        <end position="153"/>
    </location>
</feature>
<reference evidence="3 4" key="1">
    <citation type="journal article" date="2013" name="Nature">
        <title>Insights into bilaterian evolution from three spiralian genomes.</title>
        <authorList>
            <person name="Simakov O."/>
            <person name="Marletaz F."/>
            <person name="Cho S.J."/>
            <person name="Edsinger-Gonzales E."/>
            <person name="Havlak P."/>
            <person name="Hellsten U."/>
            <person name="Kuo D.H."/>
            <person name="Larsson T."/>
            <person name="Lv J."/>
            <person name="Arendt D."/>
            <person name="Savage R."/>
            <person name="Osoegawa K."/>
            <person name="de Jong P."/>
            <person name="Grimwood J."/>
            <person name="Chapman J.A."/>
            <person name="Shapiro H."/>
            <person name="Aerts A."/>
            <person name="Otillar R.P."/>
            <person name="Terry A.Y."/>
            <person name="Boore J.L."/>
            <person name="Grigoriev I.V."/>
            <person name="Lindberg D.R."/>
            <person name="Seaver E.C."/>
            <person name="Weisblat D.A."/>
            <person name="Putnam N.H."/>
            <person name="Rokhsar D.S."/>
        </authorList>
    </citation>
    <scope>NUCLEOTIDE SEQUENCE [LARGE SCALE GENOMIC DNA]</scope>
</reference>
<evidence type="ECO:0000313" key="4">
    <source>
        <dbReference type="Proteomes" id="UP000030746"/>
    </source>
</evidence>
<protein>
    <submittedName>
        <fullName evidence="3">Uncharacterized protein</fullName>
    </submittedName>
</protein>